<name>A0ABM7ZHP6_9BACT</name>
<evidence type="ECO:0000256" key="1">
    <source>
        <dbReference type="ARBA" id="ARBA00006479"/>
    </source>
</evidence>
<evidence type="ECO:0000313" key="3">
    <source>
        <dbReference type="Proteomes" id="UP001062263"/>
    </source>
</evidence>
<dbReference type="InterPro" id="IPR043129">
    <property type="entry name" value="ATPase_NBD"/>
</dbReference>
<dbReference type="EMBL" id="AP025943">
    <property type="protein sequence ID" value="BDL44258.1"/>
    <property type="molecule type" value="Genomic_DNA"/>
</dbReference>
<dbReference type="RefSeq" id="WP_215434897.1">
    <property type="nucleotide sequence ID" value="NZ_AP025943.1"/>
</dbReference>
<dbReference type="Proteomes" id="UP001062263">
    <property type="component" value="Chromosome"/>
</dbReference>
<reference evidence="2" key="1">
    <citation type="submission" date="2022-06" db="EMBL/GenBank/DDBJ databases">
        <title>Akkermansia biwalacus sp. nov., an anaerobic mucin-degrading bacterium isolated from human intestine.</title>
        <authorList>
            <person name="Kobayashi Y."/>
            <person name="Inoue S."/>
            <person name="Kawahara T."/>
            <person name="Kohda N."/>
        </authorList>
    </citation>
    <scope>NUCLEOTIDE SEQUENCE</scope>
    <source>
        <strain evidence="2">WON2089</strain>
    </source>
</reference>
<dbReference type="SUPFAM" id="SSF53067">
    <property type="entry name" value="Actin-like ATPase domain"/>
    <property type="match status" value="1"/>
</dbReference>
<accession>A0ABM7ZHP6</accession>
<gene>
    <name evidence="2" type="ORF">Abiwalacus_18320</name>
</gene>
<dbReference type="Pfam" id="PF00480">
    <property type="entry name" value="ROK"/>
    <property type="match status" value="1"/>
</dbReference>
<proteinExistence type="inferred from homology"/>
<dbReference type="InterPro" id="IPR000600">
    <property type="entry name" value="ROK"/>
</dbReference>
<organism evidence="2 3">
    <name type="scientific">Akkermansia biwaensis</name>
    <dbReference type="NCBI Taxonomy" id="2946555"/>
    <lineage>
        <taxon>Bacteria</taxon>
        <taxon>Pseudomonadati</taxon>
        <taxon>Verrucomicrobiota</taxon>
        <taxon>Verrucomicrobiia</taxon>
        <taxon>Verrucomicrobiales</taxon>
        <taxon>Akkermansiaceae</taxon>
        <taxon>Akkermansia</taxon>
    </lineage>
</organism>
<sequence>MTASTIPSIGIDFGGTSIKLGVVRGTEVIAHAPSIATQEYGNPDQLIEAIAQFVNMLRLNHPEVQAIGMGMPGFVNFYQGTVYTLTNVPGWNNVPVREMLQAACGLPVYVENDANCMAYAEWKLGAGRGMRHLVCLTLGTGVGSGLIVNGDLLRGATCSAGELGQTSIDYRGRLGHYGNRGSLEDYVGNREIAADARTLYASHGIDKAIVDCNPIALERAALAGDEVAAQVWRDLAVKLSCALMNCCYLLNPEAIIIGGGVAKAKTLLFEPLQEIMRTQLAAPLAESLTILPAQFGTEAGILGSAHLALNTHFGETFRV</sequence>
<dbReference type="Gene3D" id="3.30.420.40">
    <property type="match status" value="2"/>
</dbReference>
<dbReference type="PANTHER" id="PTHR18964">
    <property type="entry name" value="ROK (REPRESSOR, ORF, KINASE) FAMILY"/>
    <property type="match status" value="1"/>
</dbReference>
<comment type="similarity">
    <text evidence="1">Belongs to the ROK (NagC/XylR) family.</text>
</comment>
<dbReference type="PANTHER" id="PTHR18964:SF149">
    <property type="entry name" value="BIFUNCTIONAL UDP-N-ACETYLGLUCOSAMINE 2-EPIMERASE_N-ACETYLMANNOSAMINE KINASE"/>
    <property type="match status" value="1"/>
</dbReference>
<protein>
    <submittedName>
        <fullName evidence="2">Glucokinase</fullName>
    </submittedName>
</protein>
<keyword evidence="3" id="KW-1185">Reference proteome</keyword>
<evidence type="ECO:0000313" key="2">
    <source>
        <dbReference type="EMBL" id="BDL44258.1"/>
    </source>
</evidence>